<reference evidence="3 4" key="1">
    <citation type="submission" date="2020-04" db="EMBL/GenBank/DDBJ databases">
        <authorList>
            <person name="Alioto T."/>
            <person name="Alioto T."/>
            <person name="Gomez Garrido J."/>
        </authorList>
    </citation>
    <scope>NUCLEOTIDE SEQUENCE [LARGE SCALE GENOMIC DNA]</scope>
</reference>
<name>A0A8S1CWI7_9INSE</name>
<feature type="region of interest" description="Disordered" evidence="2">
    <location>
        <begin position="162"/>
        <end position="184"/>
    </location>
</feature>
<feature type="compositionally biased region" description="Basic and acidic residues" evidence="2">
    <location>
        <begin position="76"/>
        <end position="107"/>
    </location>
</feature>
<organism evidence="3 4">
    <name type="scientific">Cloeon dipterum</name>
    <dbReference type="NCBI Taxonomy" id="197152"/>
    <lineage>
        <taxon>Eukaryota</taxon>
        <taxon>Metazoa</taxon>
        <taxon>Ecdysozoa</taxon>
        <taxon>Arthropoda</taxon>
        <taxon>Hexapoda</taxon>
        <taxon>Insecta</taxon>
        <taxon>Pterygota</taxon>
        <taxon>Palaeoptera</taxon>
        <taxon>Ephemeroptera</taxon>
        <taxon>Pisciforma</taxon>
        <taxon>Baetidae</taxon>
        <taxon>Cloeon</taxon>
    </lineage>
</organism>
<dbReference type="AlphaFoldDB" id="A0A8S1CWI7"/>
<comment type="caution">
    <text evidence="3">The sequence shown here is derived from an EMBL/GenBank/DDBJ whole genome shotgun (WGS) entry which is preliminary data.</text>
</comment>
<evidence type="ECO:0000313" key="4">
    <source>
        <dbReference type="Proteomes" id="UP000494165"/>
    </source>
</evidence>
<feature type="coiled-coil region" evidence="1">
    <location>
        <begin position="187"/>
        <end position="273"/>
    </location>
</feature>
<feature type="compositionally biased region" description="Basic and acidic residues" evidence="2">
    <location>
        <begin position="162"/>
        <end position="182"/>
    </location>
</feature>
<evidence type="ECO:0000313" key="3">
    <source>
        <dbReference type="EMBL" id="CAB3372398.1"/>
    </source>
</evidence>
<evidence type="ECO:0000256" key="2">
    <source>
        <dbReference type="SAM" id="MobiDB-lite"/>
    </source>
</evidence>
<feature type="compositionally biased region" description="Basic and acidic residues" evidence="2">
    <location>
        <begin position="23"/>
        <end position="50"/>
    </location>
</feature>
<proteinExistence type="predicted"/>
<sequence length="409" mass="47158">MTLRLLLKNKKEQRGRSVPRQNPAEKRIENDLRPTKLTSDKRHRKEEKVQRSSRRTWGDILSEPMSQPSSYAMRLSPERDVPENEKQNLDNHRRRKYSEPNGDRFSEADDVPSLKALNPVRTLQFLIGELHSIVKPKGEREKAVFKMIEDVVDRLPEEKLTPNVEKRLPNNESDRKSSKDQISRTAYEILRKERDSLHRKLDEKSKSHLSLERKLAATEAKVVRLKAEREELKENYESLISKQKDLIATLPTLNNQNNHNKNMESHLESELNKAHMYITALERVNRKIQEKYKSKLGIIQDILNNGLDFQAQENARLTDVIGMSPLEEDTLDNPDDSVKTLSVKSVVSNKEVRAEVLSTSSAGLNAQKYIDKVMMNSGLLRPDQEHLFQSFVSIADQETKGISGANRRN</sequence>
<dbReference type="EMBL" id="CADEPI010000072">
    <property type="protein sequence ID" value="CAB3372398.1"/>
    <property type="molecule type" value="Genomic_DNA"/>
</dbReference>
<evidence type="ECO:0000256" key="1">
    <source>
        <dbReference type="SAM" id="Coils"/>
    </source>
</evidence>
<accession>A0A8S1CWI7</accession>
<protein>
    <submittedName>
        <fullName evidence="3">Uncharacterized protein</fullName>
    </submittedName>
</protein>
<gene>
    <name evidence="3" type="ORF">CLODIP_2_CD10162</name>
</gene>
<dbReference type="Proteomes" id="UP000494165">
    <property type="component" value="Unassembled WGS sequence"/>
</dbReference>
<keyword evidence="4" id="KW-1185">Reference proteome</keyword>
<feature type="region of interest" description="Disordered" evidence="2">
    <location>
        <begin position="1"/>
        <end position="110"/>
    </location>
</feature>
<keyword evidence="1" id="KW-0175">Coiled coil</keyword>